<feature type="transmembrane region" description="Helical" evidence="8">
    <location>
        <begin position="20"/>
        <end position="40"/>
    </location>
</feature>
<proteinExistence type="predicted"/>
<dbReference type="AlphaFoldDB" id="A0A318LL16"/>
<organism evidence="10 11">
    <name type="scientific">Prauserella flavalba</name>
    <dbReference type="NCBI Taxonomy" id="1477506"/>
    <lineage>
        <taxon>Bacteria</taxon>
        <taxon>Bacillati</taxon>
        <taxon>Actinomycetota</taxon>
        <taxon>Actinomycetes</taxon>
        <taxon>Pseudonocardiales</taxon>
        <taxon>Pseudonocardiaceae</taxon>
        <taxon>Prauserella</taxon>
    </lineage>
</organism>
<protein>
    <submittedName>
        <fullName evidence="10">Glycosyltransferase</fullName>
    </submittedName>
</protein>
<keyword evidence="6 8" id="KW-1133">Transmembrane helix</keyword>
<dbReference type="Proteomes" id="UP000247892">
    <property type="component" value="Unassembled WGS sequence"/>
</dbReference>
<feature type="transmembrane region" description="Helical" evidence="8">
    <location>
        <begin position="209"/>
        <end position="230"/>
    </location>
</feature>
<dbReference type="PANTHER" id="PTHR33908">
    <property type="entry name" value="MANNOSYLTRANSFERASE YKCB-RELATED"/>
    <property type="match status" value="1"/>
</dbReference>
<dbReference type="RefSeq" id="WP_110342506.1">
    <property type="nucleotide sequence ID" value="NZ_JBHVKT010000017.1"/>
</dbReference>
<evidence type="ECO:0000256" key="2">
    <source>
        <dbReference type="ARBA" id="ARBA00022475"/>
    </source>
</evidence>
<feature type="transmembrane region" description="Helical" evidence="8">
    <location>
        <begin position="169"/>
        <end position="197"/>
    </location>
</feature>
<dbReference type="InterPro" id="IPR050297">
    <property type="entry name" value="LipidA_mod_glycosyltrf_83"/>
</dbReference>
<feature type="transmembrane region" description="Helical" evidence="8">
    <location>
        <begin position="89"/>
        <end position="108"/>
    </location>
</feature>
<feature type="transmembrane region" description="Helical" evidence="8">
    <location>
        <begin position="263"/>
        <end position="280"/>
    </location>
</feature>
<feature type="domain" description="Glycosyltransferase RgtA/B/C/D-like" evidence="9">
    <location>
        <begin position="66"/>
        <end position="227"/>
    </location>
</feature>
<keyword evidence="2" id="KW-1003">Cell membrane</keyword>
<feature type="transmembrane region" description="Helical" evidence="8">
    <location>
        <begin position="339"/>
        <end position="356"/>
    </location>
</feature>
<evidence type="ECO:0000256" key="3">
    <source>
        <dbReference type="ARBA" id="ARBA00022676"/>
    </source>
</evidence>
<feature type="transmembrane region" description="Helical" evidence="8">
    <location>
        <begin position="287"/>
        <end position="304"/>
    </location>
</feature>
<comment type="caution">
    <text evidence="10">The sequence shown here is derived from an EMBL/GenBank/DDBJ whole genome shotgun (WGS) entry which is preliminary data.</text>
</comment>
<name>A0A318LL16_9PSEU</name>
<evidence type="ECO:0000256" key="5">
    <source>
        <dbReference type="ARBA" id="ARBA00022692"/>
    </source>
</evidence>
<evidence type="ECO:0000256" key="7">
    <source>
        <dbReference type="ARBA" id="ARBA00023136"/>
    </source>
</evidence>
<evidence type="ECO:0000256" key="8">
    <source>
        <dbReference type="SAM" id="Phobius"/>
    </source>
</evidence>
<keyword evidence="11" id="KW-1185">Reference proteome</keyword>
<evidence type="ECO:0000259" key="9">
    <source>
        <dbReference type="Pfam" id="PF13231"/>
    </source>
</evidence>
<evidence type="ECO:0000256" key="4">
    <source>
        <dbReference type="ARBA" id="ARBA00022679"/>
    </source>
</evidence>
<evidence type="ECO:0000256" key="6">
    <source>
        <dbReference type="ARBA" id="ARBA00022989"/>
    </source>
</evidence>
<dbReference type="InterPro" id="IPR038731">
    <property type="entry name" value="RgtA/B/C-like"/>
</dbReference>
<dbReference type="GO" id="GO:0016763">
    <property type="term" value="F:pentosyltransferase activity"/>
    <property type="evidence" value="ECO:0007669"/>
    <property type="project" value="TreeGrafter"/>
</dbReference>
<keyword evidence="5 8" id="KW-0812">Transmembrane</keyword>
<feature type="transmembrane region" description="Helical" evidence="8">
    <location>
        <begin position="310"/>
        <end position="327"/>
    </location>
</feature>
<keyword evidence="3" id="KW-0328">Glycosyltransferase</keyword>
<dbReference type="GO" id="GO:0005886">
    <property type="term" value="C:plasma membrane"/>
    <property type="evidence" value="ECO:0007669"/>
    <property type="project" value="UniProtKB-SubCell"/>
</dbReference>
<feature type="transmembrane region" description="Helical" evidence="8">
    <location>
        <begin position="129"/>
        <end position="157"/>
    </location>
</feature>
<keyword evidence="4 10" id="KW-0808">Transferase</keyword>
<evidence type="ECO:0000313" key="11">
    <source>
        <dbReference type="Proteomes" id="UP000247892"/>
    </source>
</evidence>
<gene>
    <name evidence="10" type="ORF">BA062_29960</name>
</gene>
<evidence type="ECO:0000313" key="10">
    <source>
        <dbReference type="EMBL" id="PXY24435.1"/>
    </source>
</evidence>
<sequence>MVGQGTAHAPRAGAPASVPAFARVPVLAVAGAAMAVLLAFSGRHGYHGDELYFIAAGRHLDWGYADQPPLLPLLALLTDTLFPSSVMGFRLPAILLTGLGVVIAALIARELGGGARAQLMAAGAYACSPFLLAGAGHILATHMVDAVLWTVICWLVVRWVRVRDDRLLFAAALVTAVDLQVKFLIPVFWVLVTVSALVLGPRDLPRRPLLLAGGVLAVVACVPTLAWQAAHGWPQLEMNAIVASEVAFAGGRATFLPMALEQAGIGVGALALVLGVWWLLRSPRLRPYRFLGPAVLGVTAVFWFTAGRPYYVGGLFALCFAVAAVELDRVLVPRWRPVVVLAYVLSAVVAVSWLPVRPVSDYAGTPYSPMNMALEEFGWEGVARSVAAAYTSLPQGEQARTTVVTETYWQAAAIEKFAPELPEPHSGSRGYWYFGAPPEHAVDAVFVGSTRQRLLGYFAGVRRVGEVDNGHDINNVTQGEPIWLCEGRVAPWPELWPRFRHMSFTW</sequence>
<dbReference type="OrthoDB" id="5166595at2"/>
<dbReference type="GO" id="GO:0009103">
    <property type="term" value="P:lipopolysaccharide biosynthetic process"/>
    <property type="evidence" value="ECO:0007669"/>
    <property type="project" value="UniProtKB-ARBA"/>
</dbReference>
<evidence type="ECO:0000256" key="1">
    <source>
        <dbReference type="ARBA" id="ARBA00004651"/>
    </source>
</evidence>
<dbReference type="EMBL" id="MASU01000013">
    <property type="protein sequence ID" value="PXY24435.1"/>
    <property type="molecule type" value="Genomic_DNA"/>
</dbReference>
<keyword evidence="7 8" id="KW-0472">Membrane</keyword>
<dbReference type="PANTHER" id="PTHR33908:SF11">
    <property type="entry name" value="MEMBRANE PROTEIN"/>
    <property type="match status" value="1"/>
</dbReference>
<dbReference type="Pfam" id="PF13231">
    <property type="entry name" value="PMT_2"/>
    <property type="match status" value="1"/>
</dbReference>
<reference evidence="10 11" key="1">
    <citation type="submission" date="2016-07" db="EMBL/GenBank/DDBJ databases">
        <title>Draft genome sequence of Prauserella sp. YIM 121212, isolated from alkaline soil.</title>
        <authorList>
            <person name="Ruckert C."/>
            <person name="Albersmeier A."/>
            <person name="Jiang C.-L."/>
            <person name="Jiang Y."/>
            <person name="Kalinowski J."/>
            <person name="Schneider O."/>
            <person name="Winkler A."/>
            <person name="Zotchev S.B."/>
        </authorList>
    </citation>
    <scope>NUCLEOTIDE SEQUENCE [LARGE SCALE GENOMIC DNA]</scope>
    <source>
        <strain evidence="10 11">YIM 121212</strain>
    </source>
</reference>
<comment type="subcellular location">
    <subcellularLocation>
        <location evidence="1">Cell membrane</location>
        <topology evidence="1">Multi-pass membrane protein</topology>
    </subcellularLocation>
</comment>
<accession>A0A318LL16</accession>